<evidence type="ECO:0000313" key="4">
    <source>
        <dbReference type="EMBL" id="KAF2400569.1"/>
    </source>
</evidence>
<feature type="transmembrane region" description="Helical" evidence="2">
    <location>
        <begin position="152"/>
        <end position="171"/>
    </location>
</feature>
<keyword evidence="2" id="KW-0472">Membrane</keyword>
<feature type="domain" description="Retrovirus-related Pol polyprotein from transposon TNT 1-94-like beta-barrel" evidence="3">
    <location>
        <begin position="214"/>
        <end position="286"/>
    </location>
</feature>
<dbReference type="EMBL" id="ML996694">
    <property type="protein sequence ID" value="KAF2400569.1"/>
    <property type="molecule type" value="Genomic_DNA"/>
</dbReference>
<gene>
    <name evidence="4" type="ORF">EJ06DRAFT_521332</name>
</gene>
<dbReference type="Proteomes" id="UP000799640">
    <property type="component" value="Unassembled WGS sequence"/>
</dbReference>
<feature type="compositionally biased region" description="Basic residues" evidence="1">
    <location>
        <begin position="399"/>
        <end position="416"/>
    </location>
</feature>
<reference evidence="4" key="1">
    <citation type="journal article" date="2020" name="Stud. Mycol.">
        <title>101 Dothideomycetes genomes: a test case for predicting lifestyles and emergence of pathogens.</title>
        <authorList>
            <person name="Haridas S."/>
            <person name="Albert R."/>
            <person name="Binder M."/>
            <person name="Bloem J."/>
            <person name="Labutti K."/>
            <person name="Salamov A."/>
            <person name="Andreopoulos B."/>
            <person name="Baker S."/>
            <person name="Barry K."/>
            <person name="Bills G."/>
            <person name="Bluhm B."/>
            <person name="Cannon C."/>
            <person name="Castanera R."/>
            <person name="Culley D."/>
            <person name="Daum C."/>
            <person name="Ezra D."/>
            <person name="Gonzalez J."/>
            <person name="Henrissat B."/>
            <person name="Kuo A."/>
            <person name="Liang C."/>
            <person name="Lipzen A."/>
            <person name="Lutzoni F."/>
            <person name="Magnuson J."/>
            <person name="Mondo S."/>
            <person name="Nolan M."/>
            <person name="Ohm R."/>
            <person name="Pangilinan J."/>
            <person name="Park H.-J."/>
            <person name="Ramirez L."/>
            <person name="Alfaro M."/>
            <person name="Sun H."/>
            <person name="Tritt A."/>
            <person name="Yoshinaga Y."/>
            <person name="Zwiers L.-H."/>
            <person name="Turgeon B."/>
            <person name="Goodwin S."/>
            <person name="Spatafora J."/>
            <person name="Crous P."/>
            <person name="Grigoriev I."/>
        </authorList>
    </citation>
    <scope>NUCLEOTIDE SEQUENCE</scope>
    <source>
        <strain evidence="4">CBS 262.69</strain>
    </source>
</reference>
<accession>A0A6G1HXM5</accession>
<dbReference type="InterPro" id="IPR054722">
    <property type="entry name" value="PolX-like_BBD"/>
</dbReference>
<dbReference type="Pfam" id="PF22936">
    <property type="entry name" value="Pol_BBD"/>
    <property type="match status" value="1"/>
</dbReference>
<dbReference type="PANTHER" id="PTHR40628:SF1">
    <property type="entry name" value="CHROMO DOMAIN-CONTAINING PROTEIN"/>
    <property type="match status" value="1"/>
</dbReference>
<keyword evidence="5" id="KW-1185">Reference proteome</keyword>
<evidence type="ECO:0000313" key="5">
    <source>
        <dbReference type="Proteomes" id="UP000799640"/>
    </source>
</evidence>
<name>A0A6G1HXM5_9PEZI</name>
<dbReference type="AlphaFoldDB" id="A0A6G1HXM5"/>
<evidence type="ECO:0000256" key="2">
    <source>
        <dbReference type="SAM" id="Phobius"/>
    </source>
</evidence>
<dbReference type="OrthoDB" id="4232400at2759"/>
<feature type="compositionally biased region" description="Basic and acidic residues" evidence="1">
    <location>
        <begin position="417"/>
        <end position="465"/>
    </location>
</feature>
<keyword evidence="2" id="KW-0812">Transmembrane</keyword>
<keyword evidence="2" id="KW-1133">Transmembrane helix</keyword>
<evidence type="ECO:0000259" key="3">
    <source>
        <dbReference type="Pfam" id="PF22936"/>
    </source>
</evidence>
<feature type="region of interest" description="Disordered" evidence="1">
    <location>
        <begin position="363"/>
        <end position="465"/>
    </location>
</feature>
<sequence>MLPLAPTASWDPDVLQGVIRLVPSFGGSESSNRVGVGFLNNSGSSALTIWDHEEETLGLDRAAFPPIRIMRVTELGSFLLASSIRWSGKRCRNSTIVRSAKFRIRSFDNTCENVKTARSIHLWTSNFAKWSKAVETLSRENKVMAYFQPGRTIYMMFCFWAVFCFYLASVYESTAPPFRPIFLGLPPSLTLNYVKTNTSVRHSSAVSLPVCEDWVYASDSEVHVATQRQWFVDFKPIDSTAQCPKGTVHVAGIGTVELKVQTEAFREGTLYLTSVLYIPELPINIIGQPILVYHNVVTPQGLDSGGFTCNMQSTNVWSSFRPGYEVYLLNLAKAPAGTSRLAHSIQELVHAFEDEYGVDWPDSEREKWAPIGPPEPGQILKLGGHEIRPRPQNTNEQQRKRKRARVRRYRKRKAEKKRSQQYERQSSEKQQIKRESSEEPQIKQECPEEPQIKKEGIEEQHEREDAEFREIRAVISQFGLPLPYAYTWQTHTDVGDHA</sequence>
<protein>
    <recommendedName>
        <fullName evidence="3">Retrovirus-related Pol polyprotein from transposon TNT 1-94-like beta-barrel domain-containing protein</fullName>
    </recommendedName>
</protein>
<proteinExistence type="predicted"/>
<dbReference type="PANTHER" id="PTHR40628">
    <property type="entry name" value="CHROMO DOMAIN-CONTAINING PROTEIN"/>
    <property type="match status" value="1"/>
</dbReference>
<evidence type="ECO:0000256" key="1">
    <source>
        <dbReference type="SAM" id="MobiDB-lite"/>
    </source>
</evidence>
<organism evidence="4 5">
    <name type="scientific">Trichodelitschia bisporula</name>
    <dbReference type="NCBI Taxonomy" id="703511"/>
    <lineage>
        <taxon>Eukaryota</taxon>
        <taxon>Fungi</taxon>
        <taxon>Dikarya</taxon>
        <taxon>Ascomycota</taxon>
        <taxon>Pezizomycotina</taxon>
        <taxon>Dothideomycetes</taxon>
        <taxon>Dothideomycetes incertae sedis</taxon>
        <taxon>Phaeotrichales</taxon>
        <taxon>Phaeotrichaceae</taxon>
        <taxon>Trichodelitschia</taxon>
    </lineage>
</organism>